<sequence>MWKRRRGWSISAIAQHLGRNRRTIRAYLNGEREPGKRRPAGEALAVVEEYCRIRLRQDPHLQATTLVEEVAALGYAGGYSSGYAGGYSSFTRATDE</sequence>
<reference evidence="1 2" key="1">
    <citation type="submission" date="2024-10" db="EMBL/GenBank/DDBJ databases">
        <authorList>
            <person name="Topkara A.R."/>
            <person name="Saygin H."/>
        </authorList>
    </citation>
    <scope>NUCLEOTIDE SEQUENCE [LARGE SCALE GENOMIC DNA]</scope>
    <source>
        <strain evidence="1 2">M3C6</strain>
    </source>
</reference>
<keyword evidence="2" id="KW-1185">Reference proteome</keyword>
<dbReference type="RefSeq" id="WP_393177593.1">
    <property type="nucleotide sequence ID" value="NZ_JBICRM010000070.1"/>
</dbReference>
<dbReference type="Gene3D" id="1.10.10.60">
    <property type="entry name" value="Homeodomain-like"/>
    <property type="match status" value="1"/>
</dbReference>
<organism evidence="1 2">
    <name type="scientific">Nonomuraea marmarensis</name>
    <dbReference type="NCBI Taxonomy" id="3351344"/>
    <lineage>
        <taxon>Bacteria</taxon>
        <taxon>Bacillati</taxon>
        <taxon>Actinomycetota</taxon>
        <taxon>Actinomycetes</taxon>
        <taxon>Streptosporangiales</taxon>
        <taxon>Streptosporangiaceae</taxon>
        <taxon>Nonomuraea</taxon>
    </lineage>
</organism>
<evidence type="ECO:0000313" key="2">
    <source>
        <dbReference type="Proteomes" id="UP001603978"/>
    </source>
</evidence>
<name>A0ABW7AY22_9ACTN</name>
<dbReference type="EMBL" id="JBICRM010000070">
    <property type="protein sequence ID" value="MFG1711120.1"/>
    <property type="molecule type" value="Genomic_DNA"/>
</dbReference>
<evidence type="ECO:0000313" key="1">
    <source>
        <dbReference type="EMBL" id="MFG1711120.1"/>
    </source>
</evidence>
<gene>
    <name evidence="1" type="ORF">ACFLIM_48995</name>
</gene>
<protein>
    <submittedName>
        <fullName evidence="1">Helix-turn-helix domain-containing protein</fullName>
    </submittedName>
</protein>
<dbReference type="Proteomes" id="UP001603978">
    <property type="component" value="Unassembled WGS sequence"/>
</dbReference>
<dbReference type="Pfam" id="PF13384">
    <property type="entry name" value="HTH_23"/>
    <property type="match status" value="1"/>
</dbReference>
<comment type="caution">
    <text evidence="1">The sequence shown here is derived from an EMBL/GenBank/DDBJ whole genome shotgun (WGS) entry which is preliminary data.</text>
</comment>
<accession>A0ABW7AY22</accession>
<proteinExistence type="predicted"/>